<keyword evidence="4" id="KW-1003">Cell membrane</keyword>
<feature type="transmembrane region" description="Helical" evidence="8">
    <location>
        <begin position="139"/>
        <end position="163"/>
    </location>
</feature>
<dbReference type="GO" id="GO:0050801">
    <property type="term" value="P:monoatomic ion homeostasis"/>
    <property type="evidence" value="ECO:0007669"/>
    <property type="project" value="TreeGrafter"/>
</dbReference>
<feature type="transmembrane region" description="Helical" evidence="8">
    <location>
        <begin position="80"/>
        <end position="101"/>
    </location>
</feature>
<keyword evidence="7 8" id="KW-0472">Membrane</keyword>
<dbReference type="GO" id="GO:0005886">
    <property type="term" value="C:plasma membrane"/>
    <property type="evidence" value="ECO:0007669"/>
    <property type="project" value="UniProtKB-SubCell"/>
</dbReference>
<protein>
    <submittedName>
        <fullName evidence="10">Anion exchange protein 3</fullName>
    </submittedName>
</protein>
<dbReference type="GO" id="GO:0015701">
    <property type="term" value="P:bicarbonate transport"/>
    <property type="evidence" value="ECO:0007669"/>
    <property type="project" value="TreeGrafter"/>
</dbReference>
<evidence type="ECO:0000256" key="6">
    <source>
        <dbReference type="ARBA" id="ARBA00022989"/>
    </source>
</evidence>
<feature type="transmembrane region" description="Helical" evidence="8">
    <location>
        <begin position="47"/>
        <end position="68"/>
    </location>
</feature>
<dbReference type="AlphaFoldDB" id="A0A9W9ZEW4"/>
<proteinExistence type="inferred from homology"/>
<accession>A0A9W9ZEW4</accession>
<dbReference type="OrthoDB" id="1735926at2759"/>
<feature type="transmembrane region" description="Helical" evidence="8">
    <location>
        <begin position="249"/>
        <end position="267"/>
    </location>
</feature>
<dbReference type="GO" id="GO:0006820">
    <property type="term" value="P:monoatomic anion transport"/>
    <property type="evidence" value="ECO:0007669"/>
    <property type="project" value="InterPro"/>
</dbReference>
<comment type="subcellular location">
    <subcellularLocation>
        <location evidence="1">Cell membrane</location>
        <topology evidence="1">Multi-pass membrane protein</topology>
    </subcellularLocation>
</comment>
<evidence type="ECO:0000256" key="8">
    <source>
        <dbReference type="SAM" id="Phobius"/>
    </source>
</evidence>
<dbReference type="Pfam" id="PF00955">
    <property type="entry name" value="HCO3_cotransp"/>
    <property type="match status" value="2"/>
</dbReference>
<evidence type="ECO:0000259" key="9">
    <source>
        <dbReference type="Pfam" id="PF00955"/>
    </source>
</evidence>
<evidence type="ECO:0000256" key="2">
    <source>
        <dbReference type="ARBA" id="ARBA00010993"/>
    </source>
</evidence>
<dbReference type="EMBL" id="MU826353">
    <property type="protein sequence ID" value="KAJ7380402.1"/>
    <property type="molecule type" value="Genomic_DNA"/>
</dbReference>
<dbReference type="GO" id="GO:0005452">
    <property type="term" value="F:solute:inorganic anion antiporter activity"/>
    <property type="evidence" value="ECO:0007669"/>
    <property type="project" value="InterPro"/>
</dbReference>
<dbReference type="FunFam" id="1.10.287.570:FF:000001">
    <property type="entry name" value="Anion exchange protein"/>
    <property type="match status" value="1"/>
</dbReference>
<keyword evidence="11" id="KW-1185">Reference proteome</keyword>
<evidence type="ECO:0000256" key="7">
    <source>
        <dbReference type="ARBA" id="ARBA00023136"/>
    </source>
</evidence>
<evidence type="ECO:0000256" key="1">
    <source>
        <dbReference type="ARBA" id="ARBA00004651"/>
    </source>
</evidence>
<evidence type="ECO:0000256" key="4">
    <source>
        <dbReference type="ARBA" id="ARBA00022475"/>
    </source>
</evidence>
<keyword evidence="3" id="KW-0813">Transport</keyword>
<feature type="domain" description="Bicarbonate transporter-like transmembrane" evidence="9">
    <location>
        <begin position="182"/>
        <end position="271"/>
    </location>
</feature>
<sequence>MAKAALAATAEEEEVDPLDRTGSFCGGLVEDIKRRAKFYLSDFKDGFNVQCLLTSIFLYFSVFAPNVAFGSLLDKKTDGWLGVSEVIFATCLCGILFGLLAGQPLIIIGATGPVLVFEQTIYEFCNAYMVEFLPWRCWIGFWVMLILFGVVAMEAINFLAVVFKKNPLEKIYLGSADSSEFEARRLVSDFGIVIAMASMLLLDVFLHDKVTTPKIAIGDPSKRGFLPTRYTERGWFINPAGMNKAMETGWIFAAIIPALFVGILLFMETETDRSAFEQERKQTC</sequence>
<feature type="domain" description="Bicarbonate transporter-like transmembrane" evidence="9">
    <location>
        <begin position="24"/>
        <end position="160"/>
    </location>
</feature>
<evidence type="ECO:0000313" key="10">
    <source>
        <dbReference type="EMBL" id="KAJ7380402.1"/>
    </source>
</evidence>
<evidence type="ECO:0000256" key="3">
    <source>
        <dbReference type="ARBA" id="ARBA00022448"/>
    </source>
</evidence>
<keyword evidence="6 8" id="KW-1133">Transmembrane helix</keyword>
<name>A0A9W9ZEW4_9CNID</name>
<dbReference type="Proteomes" id="UP001163046">
    <property type="component" value="Unassembled WGS sequence"/>
</dbReference>
<comment type="caution">
    <text evidence="10">The sequence shown here is derived from an EMBL/GenBank/DDBJ whole genome shotgun (WGS) entry which is preliminary data.</text>
</comment>
<dbReference type="Gene3D" id="1.10.287.570">
    <property type="entry name" value="Helical hairpin bin"/>
    <property type="match status" value="1"/>
</dbReference>
<evidence type="ECO:0000256" key="5">
    <source>
        <dbReference type="ARBA" id="ARBA00022692"/>
    </source>
</evidence>
<dbReference type="PANTHER" id="PTHR11453">
    <property type="entry name" value="ANION EXCHANGE PROTEIN"/>
    <property type="match status" value="1"/>
</dbReference>
<organism evidence="10 11">
    <name type="scientific">Desmophyllum pertusum</name>
    <dbReference type="NCBI Taxonomy" id="174260"/>
    <lineage>
        <taxon>Eukaryota</taxon>
        <taxon>Metazoa</taxon>
        <taxon>Cnidaria</taxon>
        <taxon>Anthozoa</taxon>
        <taxon>Hexacorallia</taxon>
        <taxon>Scleractinia</taxon>
        <taxon>Caryophylliina</taxon>
        <taxon>Caryophylliidae</taxon>
        <taxon>Desmophyllum</taxon>
    </lineage>
</organism>
<dbReference type="InterPro" id="IPR011531">
    <property type="entry name" value="HCO3_transpt-like_TM_dom"/>
</dbReference>
<gene>
    <name evidence="10" type="primary">SLC4A3_5</name>
    <name evidence="10" type="ORF">OS493_008859</name>
</gene>
<feature type="transmembrane region" description="Helical" evidence="8">
    <location>
        <begin position="186"/>
        <end position="206"/>
    </location>
</feature>
<comment type="similarity">
    <text evidence="2">Belongs to the anion exchanger (TC 2.A.31) family.</text>
</comment>
<dbReference type="InterPro" id="IPR003020">
    <property type="entry name" value="HCO3_transpt_euk"/>
</dbReference>
<keyword evidence="5 8" id="KW-0812">Transmembrane</keyword>
<evidence type="ECO:0000313" key="11">
    <source>
        <dbReference type="Proteomes" id="UP001163046"/>
    </source>
</evidence>
<dbReference type="PANTHER" id="PTHR11453:SF47">
    <property type="entry name" value="ANION EXCHANGE PROTEIN"/>
    <property type="match status" value="1"/>
</dbReference>
<reference evidence="10" key="1">
    <citation type="submission" date="2023-01" db="EMBL/GenBank/DDBJ databases">
        <title>Genome assembly of the deep-sea coral Lophelia pertusa.</title>
        <authorList>
            <person name="Herrera S."/>
            <person name="Cordes E."/>
        </authorList>
    </citation>
    <scope>NUCLEOTIDE SEQUENCE</scope>
    <source>
        <strain evidence="10">USNM1676648</strain>
        <tissue evidence="10">Polyp</tissue>
    </source>
</reference>